<dbReference type="GO" id="GO:0016829">
    <property type="term" value="F:lyase activity"/>
    <property type="evidence" value="ECO:0007669"/>
    <property type="project" value="UniProtKB-KW"/>
</dbReference>
<dbReference type="InterPro" id="IPR039556">
    <property type="entry name" value="ICL/PEPM"/>
</dbReference>
<accession>A0A495X0F1</accession>
<evidence type="ECO:0000313" key="2">
    <source>
        <dbReference type="Proteomes" id="UP000272729"/>
    </source>
</evidence>
<dbReference type="SUPFAM" id="SSF51621">
    <property type="entry name" value="Phosphoenolpyruvate/pyruvate domain"/>
    <property type="match status" value="1"/>
</dbReference>
<dbReference type="RefSeq" id="WP_121217497.1">
    <property type="nucleotide sequence ID" value="NZ_JBIUBA010000009.1"/>
</dbReference>
<proteinExistence type="predicted"/>
<dbReference type="InterPro" id="IPR040442">
    <property type="entry name" value="Pyrv_kinase-like_dom_sf"/>
</dbReference>
<dbReference type="PANTHER" id="PTHR42905">
    <property type="entry name" value="PHOSPHOENOLPYRUVATE CARBOXYLASE"/>
    <property type="match status" value="1"/>
</dbReference>
<dbReference type="EMBL" id="RBXR01000001">
    <property type="protein sequence ID" value="RKT67297.1"/>
    <property type="molecule type" value="Genomic_DNA"/>
</dbReference>
<reference evidence="1 2" key="1">
    <citation type="submission" date="2018-10" db="EMBL/GenBank/DDBJ databases">
        <title>Sequencing the genomes of 1000 actinobacteria strains.</title>
        <authorList>
            <person name="Klenk H.-P."/>
        </authorList>
    </citation>
    <scope>NUCLEOTIDE SEQUENCE [LARGE SCALE GENOMIC DNA]</scope>
    <source>
        <strain evidence="1 2">DSM 43911</strain>
    </source>
</reference>
<dbReference type="InterPro" id="IPR015813">
    <property type="entry name" value="Pyrv/PenolPyrv_kinase-like_dom"/>
</dbReference>
<comment type="caution">
    <text evidence="1">The sequence shown here is derived from an EMBL/GenBank/DDBJ whole genome shotgun (WGS) entry which is preliminary data.</text>
</comment>
<dbReference type="Pfam" id="PF13714">
    <property type="entry name" value="PEP_mutase"/>
    <property type="match status" value="1"/>
</dbReference>
<name>A0A495X0F1_9PSEU</name>
<gene>
    <name evidence="1" type="ORF">DFJ66_0472</name>
</gene>
<keyword evidence="1" id="KW-0456">Lyase</keyword>
<evidence type="ECO:0000313" key="1">
    <source>
        <dbReference type="EMBL" id="RKT67297.1"/>
    </source>
</evidence>
<keyword evidence="2" id="KW-1185">Reference proteome</keyword>
<sequence length="264" mass="26877">MSQQDKAKAFRDLHTGPVLVLPNAWDAASARLVEHAGAAAVATTSAGVSWSLGAADGGHLDREPAVRAVERVVRAVSVPVTADVEGGFDDPARTVREVLAAGVVGINIEDSAAGRLLDVTDHAARLRVVRQAADDAGVDLFVNARIDVYLFGDRTVDTVLRRAEAFLAAGADGVFVPGVTDPDTIAALVGGLDAPLNVMAGPGAPSIAELAALGVARVSVGQAIAEAAYGVALEAARRVLADEGYPSGAVDYGRMNALLTTPGA</sequence>
<dbReference type="AlphaFoldDB" id="A0A495X0F1"/>
<dbReference type="Gene3D" id="3.20.20.60">
    <property type="entry name" value="Phosphoenolpyruvate-binding domains"/>
    <property type="match status" value="1"/>
</dbReference>
<organism evidence="1 2">
    <name type="scientific">Saccharothrix variisporea</name>
    <dbReference type="NCBI Taxonomy" id="543527"/>
    <lineage>
        <taxon>Bacteria</taxon>
        <taxon>Bacillati</taxon>
        <taxon>Actinomycetota</taxon>
        <taxon>Actinomycetes</taxon>
        <taxon>Pseudonocardiales</taxon>
        <taxon>Pseudonocardiaceae</taxon>
        <taxon>Saccharothrix</taxon>
    </lineage>
</organism>
<dbReference type="CDD" id="cd00377">
    <property type="entry name" value="ICL_PEPM"/>
    <property type="match status" value="1"/>
</dbReference>
<dbReference type="Proteomes" id="UP000272729">
    <property type="component" value="Unassembled WGS sequence"/>
</dbReference>
<dbReference type="PANTHER" id="PTHR42905:SF16">
    <property type="entry name" value="CARBOXYPHOSPHONOENOLPYRUVATE PHOSPHONOMUTASE-LIKE PROTEIN (AFU_ORTHOLOGUE AFUA_5G07230)"/>
    <property type="match status" value="1"/>
</dbReference>
<dbReference type="OrthoDB" id="9780430at2"/>
<protein>
    <submittedName>
        <fullName evidence="1">2-methylisocitrate lyase-like PEP mutase family enzyme</fullName>
    </submittedName>
</protein>